<feature type="domain" description="HTH merR-type" evidence="8">
    <location>
        <begin position="1"/>
        <end position="68"/>
    </location>
</feature>
<dbReference type="InterPro" id="IPR009061">
    <property type="entry name" value="DNA-bd_dom_put_sf"/>
</dbReference>
<feature type="domain" description="Thioredoxin" evidence="9">
    <location>
        <begin position="122"/>
        <end position="249"/>
    </location>
</feature>
<dbReference type="FunFam" id="3.40.30.10:FF:000001">
    <property type="entry name" value="Thioredoxin"/>
    <property type="match status" value="1"/>
</dbReference>
<dbReference type="GO" id="GO:0005829">
    <property type="term" value="C:cytosol"/>
    <property type="evidence" value="ECO:0007669"/>
    <property type="project" value="TreeGrafter"/>
</dbReference>
<dbReference type="PRINTS" id="PR00040">
    <property type="entry name" value="HTHMERR"/>
</dbReference>
<evidence type="ECO:0000313" key="11">
    <source>
        <dbReference type="Proteomes" id="UP000638648"/>
    </source>
</evidence>
<dbReference type="InterPro" id="IPR005746">
    <property type="entry name" value="Thioredoxin"/>
</dbReference>
<accession>A0A927N293</accession>
<dbReference type="InterPro" id="IPR013766">
    <property type="entry name" value="Thioredoxin_domain"/>
</dbReference>
<evidence type="ECO:0000256" key="5">
    <source>
        <dbReference type="ARBA" id="ARBA00023284"/>
    </source>
</evidence>
<dbReference type="PANTHER" id="PTHR45663:SF11">
    <property type="entry name" value="GEO12009P1"/>
    <property type="match status" value="1"/>
</dbReference>
<keyword evidence="4" id="KW-1015">Disulfide bond</keyword>
<evidence type="ECO:0000256" key="4">
    <source>
        <dbReference type="ARBA" id="ARBA00023157"/>
    </source>
</evidence>
<dbReference type="Proteomes" id="UP000638648">
    <property type="component" value="Unassembled WGS sequence"/>
</dbReference>
<evidence type="ECO:0000256" key="7">
    <source>
        <dbReference type="SAM" id="MobiDB-lite"/>
    </source>
</evidence>
<dbReference type="InterPro" id="IPR017937">
    <property type="entry name" value="Thioredoxin_CS"/>
</dbReference>
<dbReference type="GO" id="GO:0006355">
    <property type="term" value="P:regulation of DNA-templated transcription"/>
    <property type="evidence" value="ECO:0007669"/>
    <property type="project" value="InterPro"/>
</dbReference>
<dbReference type="InterPro" id="IPR000551">
    <property type="entry name" value="MerR-type_HTH_dom"/>
</dbReference>
<evidence type="ECO:0000256" key="6">
    <source>
        <dbReference type="NCBIfam" id="TIGR01068"/>
    </source>
</evidence>
<name>A0A927N293_9ACTN</name>
<keyword evidence="2" id="KW-0813">Transport</keyword>
<keyword evidence="3" id="KW-0249">Electron transport</keyword>
<dbReference type="EMBL" id="JADBEM010000001">
    <property type="protein sequence ID" value="MBE1611316.1"/>
    <property type="molecule type" value="Genomic_DNA"/>
</dbReference>
<sequence>MRIGELAERTGTTTRALRYYETQGLLSARRTANGYRDYGEADWRVVEEIRSLLAIGFSLEDTRPFVDCLRSGHVAGDVCPNSVAVYRPQARRARRLPRPAPGGAGAGRGAAGHRTRPSDRRHDMLLKAPNATTPTNPARSGHPATVTVTDADFGERVLRADRTVLVDFWAPWCPPCRMIAPVLEQIAAEYADRLTVAKINTDENPSTGAACGVLAVPTLQVYRDGQLVRSLVGARSRARLLAELEDVLQLG</sequence>
<dbReference type="PROSITE" id="PS51352">
    <property type="entry name" value="THIOREDOXIN_2"/>
    <property type="match status" value="1"/>
</dbReference>
<dbReference type="NCBIfam" id="TIGR01068">
    <property type="entry name" value="thioredoxin"/>
    <property type="match status" value="1"/>
</dbReference>
<dbReference type="InterPro" id="IPR036249">
    <property type="entry name" value="Thioredoxin-like_sf"/>
</dbReference>
<evidence type="ECO:0000313" key="10">
    <source>
        <dbReference type="EMBL" id="MBE1611316.1"/>
    </source>
</evidence>
<dbReference type="CDD" id="cd02947">
    <property type="entry name" value="TRX_family"/>
    <property type="match status" value="1"/>
</dbReference>
<evidence type="ECO:0000256" key="1">
    <source>
        <dbReference type="ARBA" id="ARBA00008987"/>
    </source>
</evidence>
<dbReference type="GO" id="GO:0045454">
    <property type="term" value="P:cell redox homeostasis"/>
    <property type="evidence" value="ECO:0007669"/>
    <property type="project" value="TreeGrafter"/>
</dbReference>
<dbReference type="Pfam" id="PF13411">
    <property type="entry name" value="MerR_1"/>
    <property type="match status" value="1"/>
</dbReference>
<evidence type="ECO:0000259" key="8">
    <source>
        <dbReference type="PROSITE" id="PS50937"/>
    </source>
</evidence>
<gene>
    <name evidence="10" type="ORF">HEB94_008164</name>
</gene>
<dbReference type="PRINTS" id="PR00421">
    <property type="entry name" value="THIOREDOXIN"/>
</dbReference>
<dbReference type="PANTHER" id="PTHR45663">
    <property type="entry name" value="GEO12009P1"/>
    <property type="match status" value="1"/>
</dbReference>
<dbReference type="AlphaFoldDB" id="A0A927N293"/>
<comment type="caution">
    <text evidence="10">The sequence shown here is derived from an EMBL/GenBank/DDBJ whole genome shotgun (WGS) entry which is preliminary data.</text>
</comment>
<evidence type="ECO:0000256" key="3">
    <source>
        <dbReference type="ARBA" id="ARBA00022982"/>
    </source>
</evidence>
<keyword evidence="11" id="KW-1185">Reference proteome</keyword>
<dbReference type="CDD" id="cd01282">
    <property type="entry name" value="HTH_MerR-like_sg3"/>
    <property type="match status" value="1"/>
</dbReference>
<dbReference type="SUPFAM" id="SSF52833">
    <property type="entry name" value="Thioredoxin-like"/>
    <property type="match status" value="1"/>
</dbReference>
<evidence type="ECO:0000256" key="2">
    <source>
        <dbReference type="ARBA" id="ARBA00022448"/>
    </source>
</evidence>
<proteinExistence type="inferred from homology"/>
<comment type="similarity">
    <text evidence="1">Belongs to the thioredoxin family.</text>
</comment>
<reference evidence="10" key="1">
    <citation type="submission" date="2020-10" db="EMBL/GenBank/DDBJ databases">
        <title>Sequencing the genomes of 1000 actinobacteria strains.</title>
        <authorList>
            <person name="Klenk H.-P."/>
        </authorList>
    </citation>
    <scope>NUCLEOTIDE SEQUENCE</scope>
    <source>
        <strain evidence="10">DSM 45354</strain>
    </source>
</reference>
<dbReference type="Pfam" id="PF00085">
    <property type="entry name" value="Thioredoxin"/>
    <property type="match status" value="1"/>
</dbReference>
<dbReference type="PROSITE" id="PS00194">
    <property type="entry name" value="THIOREDOXIN_1"/>
    <property type="match status" value="1"/>
</dbReference>
<protein>
    <recommendedName>
        <fullName evidence="6">Thioredoxin</fullName>
    </recommendedName>
</protein>
<keyword evidence="5" id="KW-0676">Redox-active center</keyword>
<dbReference type="PROSITE" id="PS50937">
    <property type="entry name" value="HTH_MERR_2"/>
    <property type="match status" value="1"/>
</dbReference>
<dbReference type="GO" id="GO:0003677">
    <property type="term" value="F:DNA binding"/>
    <property type="evidence" value="ECO:0007669"/>
    <property type="project" value="InterPro"/>
</dbReference>
<feature type="region of interest" description="Disordered" evidence="7">
    <location>
        <begin position="90"/>
        <end position="122"/>
    </location>
</feature>
<evidence type="ECO:0000259" key="9">
    <source>
        <dbReference type="PROSITE" id="PS51352"/>
    </source>
</evidence>
<organism evidence="10 11">
    <name type="scientific">Actinopolymorpha pittospori</name>
    <dbReference type="NCBI Taxonomy" id="648752"/>
    <lineage>
        <taxon>Bacteria</taxon>
        <taxon>Bacillati</taxon>
        <taxon>Actinomycetota</taxon>
        <taxon>Actinomycetes</taxon>
        <taxon>Propionibacteriales</taxon>
        <taxon>Actinopolymorphaceae</taxon>
        <taxon>Actinopolymorpha</taxon>
    </lineage>
</organism>
<dbReference type="SUPFAM" id="SSF46955">
    <property type="entry name" value="Putative DNA-binding domain"/>
    <property type="match status" value="1"/>
</dbReference>
<dbReference type="Gene3D" id="1.10.1660.10">
    <property type="match status" value="1"/>
</dbReference>
<dbReference type="Gene3D" id="3.40.30.10">
    <property type="entry name" value="Glutaredoxin"/>
    <property type="match status" value="1"/>
</dbReference>
<dbReference type="RefSeq" id="WP_202896791.1">
    <property type="nucleotide sequence ID" value="NZ_BAABJL010000042.1"/>
</dbReference>
<dbReference type="GO" id="GO:0015035">
    <property type="term" value="F:protein-disulfide reductase activity"/>
    <property type="evidence" value="ECO:0007669"/>
    <property type="project" value="UniProtKB-UniRule"/>
</dbReference>
<dbReference type="SMART" id="SM00422">
    <property type="entry name" value="HTH_MERR"/>
    <property type="match status" value="1"/>
</dbReference>